<feature type="domain" description="Transcriptional repressor PaaX-like N-terminal" evidence="1">
    <location>
        <begin position="9"/>
        <end position="78"/>
    </location>
</feature>
<dbReference type="InterPro" id="IPR036390">
    <property type="entry name" value="WH_DNA-bd_sf"/>
</dbReference>
<dbReference type="RefSeq" id="WP_326016738.1">
    <property type="nucleotide sequence ID" value="NZ_JAOZYC010000104.1"/>
</dbReference>
<dbReference type="InterPro" id="IPR013225">
    <property type="entry name" value="PaaX_C"/>
</dbReference>
<organism evidence="4 5">
    <name type="scientific">Streptomyces endophyticus</name>
    <dbReference type="NCBI Taxonomy" id="714166"/>
    <lineage>
        <taxon>Bacteria</taxon>
        <taxon>Bacillati</taxon>
        <taxon>Actinomycetota</taxon>
        <taxon>Actinomycetes</taxon>
        <taxon>Kitasatosporales</taxon>
        <taxon>Streptomycetaceae</taxon>
        <taxon>Streptomyces</taxon>
    </lineage>
</organism>
<evidence type="ECO:0000313" key="4">
    <source>
        <dbReference type="EMBL" id="MEB8338849.1"/>
    </source>
</evidence>
<keyword evidence="5" id="KW-1185">Reference proteome</keyword>
<dbReference type="Gene3D" id="3.30.70.2650">
    <property type="match status" value="1"/>
</dbReference>
<proteinExistence type="predicted"/>
<dbReference type="InterPro" id="IPR048846">
    <property type="entry name" value="PaaX-like_central"/>
</dbReference>
<dbReference type="PANTHER" id="PTHR30319:SF1">
    <property type="entry name" value="TRANSCRIPTIONAL REPRESSOR PAAX"/>
    <property type="match status" value="1"/>
</dbReference>
<gene>
    <name evidence="4" type="ORF">OKJ99_15235</name>
</gene>
<reference evidence="4 5" key="1">
    <citation type="submission" date="2022-10" db="EMBL/GenBank/DDBJ databases">
        <authorList>
            <person name="Xie J."/>
            <person name="Shen N."/>
        </authorList>
    </citation>
    <scope>NUCLEOTIDE SEQUENCE [LARGE SCALE GENOMIC DNA]</scope>
    <source>
        <strain evidence="4 5">YIM65594</strain>
    </source>
</reference>
<dbReference type="InterPro" id="IPR012906">
    <property type="entry name" value="PaaX-like_N"/>
</dbReference>
<dbReference type="Pfam" id="PF07848">
    <property type="entry name" value="PaaX"/>
    <property type="match status" value="1"/>
</dbReference>
<dbReference type="Gene3D" id="1.10.10.10">
    <property type="entry name" value="Winged helix-like DNA-binding domain superfamily/Winged helix DNA-binding domain"/>
    <property type="match status" value="1"/>
</dbReference>
<dbReference type="SUPFAM" id="SSF46785">
    <property type="entry name" value="Winged helix' DNA-binding domain"/>
    <property type="match status" value="1"/>
</dbReference>
<dbReference type="Gene3D" id="1.20.58.1460">
    <property type="match status" value="1"/>
</dbReference>
<dbReference type="Pfam" id="PF20803">
    <property type="entry name" value="PaaX_M"/>
    <property type="match status" value="1"/>
</dbReference>
<feature type="domain" description="Transcriptional repressor PaaX-like C-terminal" evidence="2">
    <location>
        <begin position="183"/>
        <end position="264"/>
    </location>
</feature>
<protein>
    <submittedName>
        <fullName evidence="4">PaaX family transcriptional regulator</fullName>
    </submittedName>
</protein>
<dbReference type="Pfam" id="PF08223">
    <property type="entry name" value="PaaX_C"/>
    <property type="match status" value="1"/>
</dbReference>
<evidence type="ECO:0000259" key="1">
    <source>
        <dbReference type="Pfam" id="PF07848"/>
    </source>
</evidence>
<dbReference type="InterPro" id="IPR036388">
    <property type="entry name" value="WH-like_DNA-bd_sf"/>
</dbReference>
<dbReference type="EMBL" id="JAOZYC010000104">
    <property type="protein sequence ID" value="MEB8338849.1"/>
    <property type="molecule type" value="Genomic_DNA"/>
</dbReference>
<comment type="caution">
    <text evidence="4">The sequence shown here is derived from an EMBL/GenBank/DDBJ whole genome shotgun (WGS) entry which is preliminary data.</text>
</comment>
<evidence type="ECO:0000313" key="5">
    <source>
        <dbReference type="Proteomes" id="UP001354931"/>
    </source>
</evidence>
<sequence>MTRPTGSGSARSLLLTVLGEYVLPRDAPVWTSALLRVMDGLGVEEKAARQALNRLSASGILTAERSGRRVRWALTEHGRTLLSEGAERIYSFGQERASWDGRWLVLLVSVPETKRELRHRLRTRLTWVGLGSPAPGLWVGPHTAREAEAKQVVEELGLGPEVSSFCGPFAGIGSERDMVEQAWRLGDLATEYAEFVRSFAGMRAEPGANTLLAQVRLVDAWRRFPALDPQLPLELLPPHWIGVRAANLFTELHERWHGAAQEEWDRLTASPLTPPL</sequence>
<dbReference type="InterPro" id="IPR011965">
    <property type="entry name" value="PaaX_trns_reg"/>
</dbReference>
<dbReference type="PANTHER" id="PTHR30319">
    <property type="entry name" value="PHENYLACETIC ACID REGULATOR-RELATED TRANSCRIPTIONAL REPRESSOR"/>
    <property type="match status" value="1"/>
</dbReference>
<accession>A0ABU6F4E1</accession>
<name>A0ABU6F4E1_9ACTN</name>
<dbReference type="Proteomes" id="UP001354931">
    <property type="component" value="Unassembled WGS sequence"/>
</dbReference>
<feature type="domain" description="Transcriptional repressor PaaX-like central Cas2-like" evidence="3">
    <location>
        <begin position="97"/>
        <end position="179"/>
    </location>
</feature>
<evidence type="ECO:0000259" key="3">
    <source>
        <dbReference type="Pfam" id="PF20803"/>
    </source>
</evidence>
<evidence type="ECO:0000259" key="2">
    <source>
        <dbReference type="Pfam" id="PF08223"/>
    </source>
</evidence>
<dbReference type="PIRSF" id="PIRSF020623">
    <property type="entry name" value="PaaX"/>
    <property type="match status" value="1"/>
</dbReference>